<dbReference type="GO" id="GO:0065002">
    <property type="term" value="P:intracellular protein transmembrane transport"/>
    <property type="evidence" value="ECO:0007669"/>
    <property type="project" value="UniProtKB-UniRule"/>
</dbReference>
<dbReference type="PATRIC" id="fig|1307839.3.peg.1532"/>
<feature type="transmembrane region" description="Helical" evidence="9">
    <location>
        <begin position="598"/>
        <end position="619"/>
    </location>
</feature>
<dbReference type="InterPro" id="IPR055344">
    <property type="entry name" value="SecD_SecF_C_bact"/>
</dbReference>
<evidence type="ECO:0000256" key="11">
    <source>
        <dbReference type="SAM" id="Coils"/>
    </source>
</evidence>
<keyword evidence="3 9" id="KW-1003">Cell membrane</keyword>
<dbReference type="FunFam" id="1.20.1640.10:FF:000004">
    <property type="entry name" value="Protein translocase subunit SecD"/>
    <property type="match status" value="1"/>
</dbReference>
<dbReference type="NCBIfam" id="TIGR00916">
    <property type="entry name" value="2A0604s01"/>
    <property type="match status" value="1"/>
</dbReference>
<evidence type="ECO:0000256" key="4">
    <source>
        <dbReference type="ARBA" id="ARBA00022692"/>
    </source>
</evidence>
<dbReference type="InterPro" id="IPR022645">
    <property type="entry name" value="SecD/SecF_bac"/>
</dbReference>
<dbReference type="HAMAP" id="MF_01463_B">
    <property type="entry name" value="SecD_B"/>
    <property type="match status" value="1"/>
</dbReference>
<feature type="transmembrane region" description="Helical" evidence="9">
    <location>
        <begin position="667"/>
        <end position="692"/>
    </location>
</feature>
<evidence type="ECO:0000313" key="17">
    <source>
        <dbReference type="Proteomes" id="UP000064893"/>
    </source>
</evidence>
<evidence type="ECO:0000259" key="15">
    <source>
        <dbReference type="Pfam" id="PF22599"/>
    </source>
</evidence>
<dbReference type="Gene3D" id="3.30.1360.200">
    <property type="match status" value="1"/>
</dbReference>
<organism evidence="16 17">
    <name type="scientific">Salinivirga cyanobacteriivorans</name>
    <dbReference type="NCBI Taxonomy" id="1307839"/>
    <lineage>
        <taxon>Bacteria</taxon>
        <taxon>Pseudomonadati</taxon>
        <taxon>Bacteroidota</taxon>
        <taxon>Bacteroidia</taxon>
        <taxon>Bacteroidales</taxon>
        <taxon>Salinivirgaceae</taxon>
        <taxon>Salinivirga</taxon>
    </lineage>
</organism>
<evidence type="ECO:0000256" key="2">
    <source>
        <dbReference type="ARBA" id="ARBA00022448"/>
    </source>
</evidence>
<dbReference type="EMBL" id="CP013118">
    <property type="protein sequence ID" value="ALO15085.1"/>
    <property type="molecule type" value="Genomic_DNA"/>
</dbReference>
<dbReference type="PANTHER" id="PTHR30081:SF1">
    <property type="entry name" value="PROTEIN TRANSLOCASE SUBUNIT SECD"/>
    <property type="match status" value="1"/>
</dbReference>
<dbReference type="Gene3D" id="1.20.1640.10">
    <property type="entry name" value="Multidrug efflux transporter AcrB transmembrane domain"/>
    <property type="match status" value="2"/>
</dbReference>
<comment type="subunit">
    <text evidence="10">Forms a complex with SecD. Part of the essential Sec protein translocation apparatus which comprises SecA, SecYEG and auxiliary proteins SecDF. Other proteins may also be involved.</text>
</comment>
<dbReference type="GO" id="GO:0006605">
    <property type="term" value="P:protein targeting"/>
    <property type="evidence" value="ECO:0007669"/>
    <property type="project" value="UniProtKB-UniRule"/>
</dbReference>
<feature type="transmembrane region" description="Helical" evidence="9">
    <location>
        <begin position="883"/>
        <end position="901"/>
    </location>
</feature>
<comment type="caution">
    <text evidence="9">Lacks conserved residue(s) required for the propagation of feature annotation.</text>
</comment>
<keyword evidence="2 9" id="KW-0813">Transport</keyword>
<comment type="subunit">
    <text evidence="9">Forms a complex with SecF. Part of the essential Sec protein translocation apparatus which comprises SecA, SecYEG and auxiliary proteins SecDF. Other proteins may also be involved.</text>
</comment>
<feature type="transmembrane region" description="Helical" evidence="9">
    <location>
        <begin position="908"/>
        <end position="931"/>
    </location>
</feature>
<comment type="similarity">
    <text evidence="10">Belongs to the SecD/SecF family. SecF subfamily.</text>
</comment>
<keyword evidence="6 9" id="KW-1133">Transmembrane helix</keyword>
<keyword evidence="4 9" id="KW-0812">Transmembrane</keyword>
<feature type="transmembrane region" description="Helical" evidence="9">
    <location>
        <begin position="984"/>
        <end position="1011"/>
    </location>
</feature>
<proteinExistence type="inferred from homology"/>
<feature type="transmembrane region" description="Helical" evidence="9">
    <location>
        <begin position="1017"/>
        <end position="1042"/>
    </location>
</feature>
<dbReference type="GO" id="GO:0043952">
    <property type="term" value="P:protein transport by the Sec complex"/>
    <property type="evidence" value="ECO:0007669"/>
    <property type="project" value="UniProtKB-UniRule"/>
</dbReference>
<protein>
    <recommendedName>
        <fullName evidence="9 10">Multifunctional fusion protein</fullName>
    </recommendedName>
    <domain>
        <recommendedName>
            <fullName evidence="9">Protein translocase subunit SecD</fullName>
        </recommendedName>
    </domain>
    <domain>
        <recommendedName>
            <fullName evidence="10">Protein-export membrane protein SecF</fullName>
        </recommendedName>
    </domain>
</protein>
<gene>
    <name evidence="9" type="primary">secD</name>
    <name evidence="10" type="synonym">secF</name>
    <name evidence="16" type="ORF">L21SP5_01435</name>
</gene>
<dbReference type="OrthoDB" id="9805019at2"/>
<keyword evidence="7 9" id="KW-0811">Translocation</keyword>
<dbReference type="Pfam" id="PF07549">
    <property type="entry name" value="Sec_GG"/>
    <property type="match status" value="2"/>
</dbReference>
<dbReference type="SUPFAM" id="SSF82866">
    <property type="entry name" value="Multidrug efflux transporter AcrB transmembrane domain"/>
    <property type="match status" value="2"/>
</dbReference>
<dbReference type="NCBIfam" id="TIGR00966">
    <property type="entry name" value="transloc_SecF"/>
    <property type="match status" value="1"/>
</dbReference>
<feature type="transmembrane region" description="Helical" evidence="9">
    <location>
        <begin position="943"/>
        <end position="963"/>
    </location>
</feature>
<comment type="subcellular location">
    <subcellularLocation>
        <location evidence="1 9">Cell membrane</location>
        <topology evidence="1 9">Multi-pass membrane protein</topology>
    </subcellularLocation>
</comment>
<feature type="domain" description="SecDF P1 head subdomain" evidence="15">
    <location>
        <begin position="425"/>
        <end position="523"/>
    </location>
</feature>
<dbReference type="NCBIfam" id="TIGR01129">
    <property type="entry name" value="secD"/>
    <property type="match status" value="1"/>
</dbReference>
<dbReference type="STRING" id="1307839.L21SP5_01435"/>
<evidence type="ECO:0000259" key="14">
    <source>
        <dbReference type="Pfam" id="PF21760"/>
    </source>
</evidence>
<evidence type="ECO:0000256" key="5">
    <source>
        <dbReference type="ARBA" id="ARBA00022927"/>
    </source>
</evidence>
<feature type="transmembrane region" description="Helical" evidence="9">
    <location>
        <begin position="569"/>
        <end position="592"/>
    </location>
</feature>
<feature type="transmembrane region" description="Helical" evidence="9">
    <location>
        <begin position="7"/>
        <end position="27"/>
    </location>
</feature>
<keyword evidence="5 9" id="KW-0653">Protein transport</keyword>
<evidence type="ECO:0000256" key="9">
    <source>
        <dbReference type="HAMAP-Rule" id="MF_01463"/>
    </source>
</evidence>
<feature type="transmembrane region" description="Helical" evidence="9">
    <location>
        <begin position="726"/>
        <end position="744"/>
    </location>
</feature>
<evidence type="ECO:0000313" key="16">
    <source>
        <dbReference type="EMBL" id="ALO15085.1"/>
    </source>
</evidence>
<dbReference type="InterPro" id="IPR054384">
    <property type="entry name" value="SecDF_P1_head"/>
</dbReference>
<name>A0A0S2HYJ1_9BACT</name>
<sequence length="1059" mass="117625">MQNKGVIRFIAIALALVVIYQLSFTFVTSMVSSDAEEYAEGIVANAKESEKDLSEEELNELKKEKKNHYLDSIAGEPVYNFIGIREFTYRECQEREINLGLDLRGGMNVILEISVSDVIKALSGNSDDPDFLAALDQAQEYQKETQEDFVTLFGRAYEEIAPEGRLATIFSTKDLREKVNFNSTNDEVLEVIRKETDGAISNAFNVLRNRIDRFGVAQPVIQPLETDGQILIELPGIKNPERVRKLLKGTAKLEFWETYSNKEVYEYLFRANDKIRSLQKIEETQQDSVKAADAGEEETAQTSEEAAQAEEDDLLAEEDDLLSEDSSLIAEDTTSMSDAQMRAQNPLFSVLMPRVSQDGKLMPGASVGYAHFSDTAQVNEYLHMQEVQEIFPRSMRIKFRWNVQPIDEEGNVYELVALKVSNMDGEPALSGDVVTDARADFNSQTGGSAEVSMSMNTEGAKKWARLTRNNIGNQIAIVLDNYVYSYPRVNQEIKGGRSSITGQFSVAEAKDLANVLKSGKLPAPARIIQEEIVGPSLGQESITKGLWSFVIAFLVVMLYMIFYYRHAGWVANLALVINMFFITGILASLGAVLTLPGIAGIVLTIGMSVDANVLIYERIKEELNAGKGLRMALSDGYKNAYSAIIDSNLTTLLTAIILGYFGKGPIYGFAITLGIGIITSLFSAIFITRLIYEGFLGKKKNIAFASKLTQNAFKNTAVKFIEKRKIAYVISGIVIIIGVGSLVTRGLNLGVDFTGGHNYIVRFQDDVSVNSIKNDLEDEFGGEAPEVKTFGGNNQIKVTTKYLIDADYELTEADKQQFYNITGFAQDVEVDIDDFVEAKLYEGLQPYLGDVDYQMFISDQDKKVGRMSSQKVGPTIADDIKTSAVYAVIFSLIIIFLYILIRFSNWQFGLGAVAALLHDVLFILGIYSLFYTIMPFSMEIDQSFIAAILTVVGYSINDTVVVFDRIREYLGLYKKRGRKEILNTALNSTLARTFSTSLSTFVVLLTIFIFGGEMIRGFIFAMLVGVAVGTYSSLFIATPVVYDTVKADERKRALKGARK</sequence>
<dbReference type="RefSeq" id="WP_057952575.1">
    <property type="nucleotide sequence ID" value="NZ_CP013118.1"/>
</dbReference>
<evidence type="ECO:0000256" key="10">
    <source>
        <dbReference type="HAMAP-Rule" id="MF_01464"/>
    </source>
</evidence>
<dbReference type="HAMAP" id="MF_01464_B">
    <property type="entry name" value="SecF_B"/>
    <property type="match status" value="1"/>
</dbReference>
<dbReference type="InterPro" id="IPR005665">
    <property type="entry name" value="SecF_bac"/>
</dbReference>
<evidence type="ECO:0000256" key="7">
    <source>
        <dbReference type="ARBA" id="ARBA00023010"/>
    </source>
</evidence>
<keyword evidence="17" id="KW-1185">Reference proteome</keyword>
<dbReference type="GO" id="GO:0015450">
    <property type="term" value="F:protein-transporting ATPase activity"/>
    <property type="evidence" value="ECO:0007669"/>
    <property type="project" value="InterPro"/>
</dbReference>
<feature type="coiled-coil region" evidence="11">
    <location>
        <begin position="44"/>
        <end position="71"/>
    </location>
</feature>
<feature type="domain" description="Protein export membrane protein SecD/SecF C-terminal" evidence="13">
    <location>
        <begin position="859"/>
        <end position="1044"/>
    </location>
</feature>
<dbReference type="InterPro" id="IPR022813">
    <property type="entry name" value="SecD/SecF_arch_bac"/>
</dbReference>
<dbReference type="PRINTS" id="PR01755">
    <property type="entry name" value="SECFTRNLCASE"/>
</dbReference>
<dbReference type="InterPro" id="IPR048631">
    <property type="entry name" value="SecD_1st"/>
</dbReference>
<dbReference type="InterPro" id="IPR005791">
    <property type="entry name" value="SecD"/>
</dbReference>
<keyword evidence="11" id="KW-0175">Coiled coil</keyword>
<dbReference type="InterPro" id="IPR048634">
    <property type="entry name" value="SecD_SecF_C"/>
</dbReference>
<comment type="similarity">
    <text evidence="9">Belongs to the SecD/SecF family. SecD subfamily.</text>
</comment>
<dbReference type="GO" id="GO:0005886">
    <property type="term" value="C:plasma membrane"/>
    <property type="evidence" value="ECO:0007669"/>
    <property type="project" value="UniProtKB-SubCell"/>
</dbReference>
<evidence type="ECO:0000256" key="12">
    <source>
        <dbReference type="SAM" id="MobiDB-lite"/>
    </source>
</evidence>
<comment type="function">
    <text evidence="9">Part of the Sec protein translocase complex. Interacts with the SecYEG preprotein conducting channel. SecDF uses the proton motive force (PMF) to complete protein translocation after the ATP-dependent function of SecA.</text>
</comment>
<dbReference type="Pfam" id="PF02355">
    <property type="entry name" value="SecD_SecF_C"/>
    <property type="match status" value="2"/>
</dbReference>
<feature type="region of interest" description="Disordered" evidence="12">
    <location>
        <begin position="286"/>
        <end position="312"/>
    </location>
</feature>
<reference evidence="16 17" key="1">
    <citation type="submission" date="2015-11" db="EMBL/GenBank/DDBJ databases">
        <title>Description and complete genome sequence of a novel strain predominating in hypersaline microbial mats and representing a new family of the Bacteriodetes phylum.</title>
        <authorList>
            <person name="Spring S."/>
            <person name="Bunk B."/>
            <person name="Sproer C."/>
            <person name="Klenk H.-P."/>
        </authorList>
    </citation>
    <scope>NUCLEOTIDE SEQUENCE [LARGE SCALE GENOMIC DNA]</scope>
    <source>
        <strain evidence="16 17">L21-Spi-D4</strain>
    </source>
</reference>
<feature type="domain" description="Protein export membrane protein SecD/SecF C-terminal" evidence="13">
    <location>
        <begin position="525"/>
        <end position="691"/>
    </location>
</feature>
<evidence type="ECO:0000259" key="13">
    <source>
        <dbReference type="Pfam" id="PF02355"/>
    </source>
</evidence>
<evidence type="ECO:0000256" key="1">
    <source>
        <dbReference type="ARBA" id="ARBA00004651"/>
    </source>
</evidence>
<evidence type="ECO:0000256" key="3">
    <source>
        <dbReference type="ARBA" id="ARBA00022475"/>
    </source>
</evidence>
<feature type="transmembrane region" description="Helical" evidence="9">
    <location>
        <begin position="640"/>
        <end position="661"/>
    </location>
</feature>
<dbReference type="AlphaFoldDB" id="A0A0S2HYJ1"/>
<dbReference type="NCBIfam" id="NF009585">
    <property type="entry name" value="PRK13024.1-5"/>
    <property type="match status" value="1"/>
</dbReference>
<dbReference type="KEGG" id="blq:L21SP5_01435"/>
<keyword evidence="8 9" id="KW-0472">Membrane</keyword>
<evidence type="ECO:0000256" key="6">
    <source>
        <dbReference type="ARBA" id="ARBA00022989"/>
    </source>
</evidence>
<dbReference type="Proteomes" id="UP000064893">
    <property type="component" value="Chromosome"/>
</dbReference>
<accession>A0A0S2HYJ1</accession>
<dbReference type="Pfam" id="PF21760">
    <property type="entry name" value="SecD_1st"/>
    <property type="match status" value="1"/>
</dbReference>
<dbReference type="Gene3D" id="3.30.70.3220">
    <property type="match status" value="1"/>
</dbReference>
<evidence type="ECO:0000256" key="8">
    <source>
        <dbReference type="ARBA" id="ARBA00023136"/>
    </source>
</evidence>
<dbReference type="Pfam" id="PF22599">
    <property type="entry name" value="SecDF_P1_head"/>
    <property type="match status" value="1"/>
</dbReference>
<feature type="domain" description="Protein translocase subunit SecDF P1" evidence="14">
    <location>
        <begin position="201"/>
        <end position="257"/>
    </location>
</feature>
<dbReference type="PANTHER" id="PTHR30081">
    <property type="entry name" value="PROTEIN-EXPORT MEMBRANE PROTEIN SEC"/>
    <property type="match status" value="1"/>
</dbReference>
<dbReference type="InterPro" id="IPR022646">
    <property type="entry name" value="SecD/SecF_CS"/>
</dbReference>
<feature type="transmembrane region" description="Helical" evidence="9">
    <location>
        <begin position="545"/>
        <end position="562"/>
    </location>
</feature>